<feature type="domain" description="Peptidase S54 rhomboid" evidence="8">
    <location>
        <begin position="142"/>
        <end position="288"/>
    </location>
</feature>
<evidence type="ECO:0000256" key="1">
    <source>
        <dbReference type="ARBA" id="ARBA00004141"/>
    </source>
</evidence>
<keyword evidence="4" id="KW-0378">Hydrolase</keyword>
<gene>
    <name evidence="9" type="ORF">M408DRAFT_319535</name>
</gene>
<reference evidence="10" key="2">
    <citation type="submission" date="2015-01" db="EMBL/GenBank/DDBJ databases">
        <title>Evolutionary Origins and Diversification of the Mycorrhizal Mutualists.</title>
        <authorList>
            <consortium name="DOE Joint Genome Institute"/>
            <consortium name="Mycorrhizal Genomics Consortium"/>
            <person name="Kohler A."/>
            <person name="Kuo A."/>
            <person name="Nagy L.G."/>
            <person name="Floudas D."/>
            <person name="Copeland A."/>
            <person name="Barry K.W."/>
            <person name="Cichocki N."/>
            <person name="Veneault-Fourrey C."/>
            <person name="LaButti K."/>
            <person name="Lindquist E.A."/>
            <person name="Lipzen A."/>
            <person name="Lundell T."/>
            <person name="Morin E."/>
            <person name="Murat C."/>
            <person name="Riley R."/>
            <person name="Ohm R."/>
            <person name="Sun H."/>
            <person name="Tunlid A."/>
            <person name="Henrissat B."/>
            <person name="Grigoriev I.V."/>
            <person name="Hibbett D.S."/>
            <person name="Martin F."/>
        </authorList>
    </citation>
    <scope>NUCLEOTIDE SEQUENCE [LARGE SCALE GENOMIC DNA]</scope>
    <source>
        <strain evidence="10">MAFF 305830</strain>
    </source>
</reference>
<dbReference type="PANTHER" id="PTHR43731">
    <property type="entry name" value="RHOMBOID PROTEASE"/>
    <property type="match status" value="1"/>
</dbReference>
<evidence type="ECO:0000313" key="9">
    <source>
        <dbReference type="EMBL" id="KIM23696.1"/>
    </source>
</evidence>
<keyword evidence="10" id="KW-1185">Reference proteome</keyword>
<evidence type="ECO:0000259" key="8">
    <source>
        <dbReference type="Pfam" id="PF01694"/>
    </source>
</evidence>
<dbReference type="OrthoDB" id="418595at2759"/>
<dbReference type="STRING" id="933852.A0A0C3AWT4"/>
<proteinExistence type="inferred from homology"/>
<protein>
    <recommendedName>
        <fullName evidence="8">Peptidase S54 rhomboid domain-containing protein</fullName>
    </recommendedName>
</protein>
<dbReference type="AlphaFoldDB" id="A0A0C3AWT4"/>
<feature type="transmembrane region" description="Helical" evidence="7">
    <location>
        <begin position="167"/>
        <end position="189"/>
    </location>
</feature>
<comment type="similarity">
    <text evidence="2">Belongs to the peptidase S54 family.</text>
</comment>
<dbReference type="SUPFAM" id="SSF144091">
    <property type="entry name" value="Rhomboid-like"/>
    <property type="match status" value="1"/>
</dbReference>
<dbReference type="InterPro" id="IPR035952">
    <property type="entry name" value="Rhomboid-like_sf"/>
</dbReference>
<feature type="transmembrane region" description="Helical" evidence="7">
    <location>
        <begin position="94"/>
        <end position="112"/>
    </location>
</feature>
<keyword evidence="6 7" id="KW-0472">Membrane</keyword>
<dbReference type="GO" id="GO:0016020">
    <property type="term" value="C:membrane"/>
    <property type="evidence" value="ECO:0007669"/>
    <property type="project" value="UniProtKB-SubCell"/>
</dbReference>
<dbReference type="HOGENOM" id="CLU_055068_7_2_1"/>
<evidence type="ECO:0000256" key="6">
    <source>
        <dbReference type="ARBA" id="ARBA00023136"/>
    </source>
</evidence>
<evidence type="ECO:0000256" key="7">
    <source>
        <dbReference type="SAM" id="Phobius"/>
    </source>
</evidence>
<evidence type="ECO:0000256" key="4">
    <source>
        <dbReference type="ARBA" id="ARBA00022801"/>
    </source>
</evidence>
<evidence type="ECO:0000256" key="2">
    <source>
        <dbReference type="ARBA" id="ARBA00009045"/>
    </source>
</evidence>
<dbReference type="InterPro" id="IPR050925">
    <property type="entry name" value="Rhomboid_protease_S54"/>
</dbReference>
<dbReference type="Gene3D" id="1.20.1540.10">
    <property type="entry name" value="Rhomboid-like"/>
    <property type="match status" value="1"/>
</dbReference>
<feature type="transmembrane region" description="Helical" evidence="7">
    <location>
        <begin position="235"/>
        <end position="257"/>
    </location>
</feature>
<keyword evidence="3 7" id="KW-0812">Transmembrane</keyword>
<dbReference type="InterPro" id="IPR022764">
    <property type="entry name" value="Peptidase_S54_rhomboid_dom"/>
</dbReference>
<keyword evidence="5 7" id="KW-1133">Transmembrane helix</keyword>
<comment type="subcellular location">
    <subcellularLocation>
        <location evidence="1">Membrane</location>
        <topology evidence="1">Multi-pass membrane protein</topology>
    </subcellularLocation>
</comment>
<sequence>MALIPTSFLRTAQLRLTPRSSTFTLTRNSFQHSQNYLRTPNLSCRSFHASTPTSIKPSHVSKVRNYYGNRGSGQRSGFFGRIWETVDRLDGKKLVYGIIGLDIAIFGLFQISQGVSRFPETPHVRAWLRDNMTSSIRNIKEGRVWTLVTSAFAHASMDHLLFNMLGLWMFCPSVAVGLGSAAFLQVYLAGSIGCDIFSLFWNRNADPRRASLGASGALCAIMSFTACLAPKSTVLLYGIIPMPLWGCVAGIFLYDLYGSQRRTGSSSTDFAGHIGGTLTGVGLYLIRHRLGIRRSL</sequence>
<dbReference type="PANTHER" id="PTHR43731:SF14">
    <property type="entry name" value="PRESENILIN-ASSOCIATED RHOMBOID-LIKE PROTEIN, MITOCHONDRIAL"/>
    <property type="match status" value="1"/>
</dbReference>
<accession>A0A0C3AWT4</accession>
<evidence type="ECO:0000256" key="3">
    <source>
        <dbReference type="ARBA" id="ARBA00022692"/>
    </source>
</evidence>
<name>A0A0C3AWT4_SERVB</name>
<reference evidence="9 10" key="1">
    <citation type="submission" date="2014-04" db="EMBL/GenBank/DDBJ databases">
        <authorList>
            <consortium name="DOE Joint Genome Institute"/>
            <person name="Kuo A."/>
            <person name="Zuccaro A."/>
            <person name="Kohler A."/>
            <person name="Nagy L.G."/>
            <person name="Floudas D."/>
            <person name="Copeland A."/>
            <person name="Barry K.W."/>
            <person name="Cichocki N."/>
            <person name="Veneault-Fourrey C."/>
            <person name="LaButti K."/>
            <person name="Lindquist E.A."/>
            <person name="Lipzen A."/>
            <person name="Lundell T."/>
            <person name="Morin E."/>
            <person name="Murat C."/>
            <person name="Sun H."/>
            <person name="Tunlid A."/>
            <person name="Henrissat B."/>
            <person name="Grigoriev I.V."/>
            <person name="Hibbett D.S."/>
            <person name="Martin F."/>
            <person name="Nordberg H.P."/>
            <person name="Cantor M.N."/>
            <person name="Hua S.X."/>
        </authorList>
    </citation>
    <scope>NUCLEOTIDE SEQUENCE [LARGE SCALE GENOMIC DNA]</scope>
    <source>
        <strain evidence="9 10">MAFF 305830</strain>
    </source>
</reference>
<evidence type="ECO:0000313" key="10">
    <source>
        <dbReference type="Proteomes" id="UP000054097"/>
    </source>
</evidence>
<dbReference type="GO" id="GO:0004252">
    <property type="term" value="F:serine-type endopeptidase activity"/>
    <property type="evidence" value="ECO:0007669"/>
    <property type="project" value="InterPro"/>
</dbReference>
<dbReference type="Proteomes" id="UP000054097">
    <property type="component" value="Unassembled WGS sequence"/>
</dbReference>
<dbReference type="Pfam" id="PF01694">
    <property type="entry name" value="Rhomboid"/>
    <property type="match status" value="1"/>
</dbReference>
<evidence type="ECO:0000256" key="5">
    <source>
        <dbReference type="ARBA" id="ARBA00022989"/>
    </source>
</evidence>
<organism evidence="9 10">
    <name type="scientific">Serendipita vermifera MAFF 305830</name>
    <dbReference type="NCBI Taxonomy" id="933852"/>
    <lineage>
        <taxon>Eukaryota</taxon>
        <taxon>Fungi</taxon>
        <taxon>Dikarya</taxon>
        <taxon>Basidiomycota</taxon>
        <taxon>Agaricomycotina</taxon>
        <taxon>Agaricomycetes</taxon>
        <taxon>Sebacinales</taxon>
        <taxon>Serendipitaceae</taxon>
        <taxon>Serendipita</taxon>
    </lineage>
</organism>
<dbReference type="EMBL" id="KN824333">
    <property type="protein sequence ID" value="KIM23696.1"/>
    <property type="molecule type" value="Genomic_DNA"/>
</dbReference>